<dbReference type="Gene3D" id="3.30.70.270">
    <property type="match status" value="1"/>
</dbReference>
<feature type="non-terminal residue" evidence="5">
    <location>
        <position position="1"/>
    </location>
</feature>
<keyword evidence="6" id="KW-1185">Reference proteome</keyword>
<dbReference type="Gene3D" id="3.10.10.10">
    <property type="entry name" value="HIV Type 1 Reverse Transcriptase, subunit A, domain 1"/>
    <property type="match status" value="1"/>
</dbReference>
<dbReference type="InterPro" id="IPR043502">
    <property type="entry name" value="DNA/RNA_pol_sf"/>
</dbReference>
<feature type="non-terminal residue" evidence="5">
    <location>
        <position position="277"/>
    </location>
</feature>
<sequence length="277" mass="30849">RQLQYWAACTPDPWVLSTLTQGYTLQFRCRPLAIGRVRLTVMRDPVKASALCRELSTLLTKGAIEVVDPQRQPGGVYFTYFLVPKQDGGFRPILDLRGLNRFLKVLPFRMLSTAEVLRVVAPGEWFTLVDLRDAYFHVPIASHHRAFLRFAFQQRHYQFRVLPFGMSLSPRVFTRCVAVALAPVQGGGLKVLPYLEDWLVCAPSRQQAVRVTAQLLAHMARLGLRVNFTKSHLEPAQRVTYLGVDLDSAAMTSAGGQEAPDMGSSLSGWAEGHAPAG</sequence>
<evidence type="ECO:0000313" key="5">
    <source>
        <dbReference type="EMBL" id="CAK6981670.1"/>
    </source>
</evidence>
<dbReference type="SUPFAM" id="SSF56672">
    <property type="entry name" value="DNA/RNA polymerases"/>
    <property type="match status" value="1"/>
</dbReference>
<dbReference type="Proteomes" id="UP001314229">
    <property type="component" value="Unassembled WGS sequence"/>
</dbReference>
<gene>
    <name evidence="5" type="ORF">FSCOSCO3_A022851</name>
</gene>
<dbReference type="AlphaFoldDB" id="A0AAV1QE52"/>
<dbReference type="PANTHER" id="PTHR33050">
    <property type="entry name" value="REVERSE TRANSCRIPTASE DOMAIN-CONTAINING PROTEIN"/>
    <property type="match status" value="1"/>
</dbReference>
<accession>A0AAV1QE52</accession>
<protein>
    <recommendedName>
        <fullName evidence="2">ribonuclease H</fullName>
        <ecNumber evidence="2">3.1.26.4</ecNumber>
    </recommendedName>
</protein>
<comment type="similarity">
    <text evidence="1">Belongs to the beta type-B retroviral polymerase family. HERV class-II K(HML-2) pol subfamily.</text>
</comment>
<feature type="domain" description="Reverse transcriptase" evidence="4">
    <location>
        <begin position="64"/>
        <end position="246"/>
    </location>
</feature>
<evidence type="ECO:0000259" key="4">
    <source>
        <dbReference type="PROSITE" id="PS50878"/>
    </source>
</evidence>
<comment type="caution">
    <text evidence="5">The sequence shown here is derived from an EMBL/GenBank/DDBJ whole genome shotgun (WGS) entry which is preliminary data.</text>
</comment>
<proteinExistence type="inferred from homology"/>
<dbReference type="InterPro" id="IPR043128">
    <property type="entry name" value="Rev_trsase/Diguanyl_cyclase"/>
</dbReference>
<dbReference type="CDD" id="cd03714">
    <property type="entry name" value="RT_DIRS1"/>
    <property type="match status" value="1"/>
</dbReference>
<evidence type="ECO:0000256" key="1">
    <source>
        <dbReference type="ARBA" id="ARBA00010879"/>
    </source>
</evidence>
<dbReference type="EC" id="3.1.26.4" evidence="2"/>
<organism evidence="5 6">
    <name type="scientific">Scomber scombrus</name>
    <name type="common">Atlantic mackerel</name>
    <name type="synonym">Scomber vernalis</name>
    <dbReference type="NCBI Taxonomy" id="13677"/>
    <lineage>
        <taxon>Eukaryota</taxon>
        <taxon>Metazoa</taxon>
        <taxon>Chordata</taxon>
        <taxon>Craniata</taxon>
        <taxon>Vertebrata</taxon>
        <taxon>Euteleostomi</taxon>
        <taxon>Actinopterygii</taxon>
        <taxon>Neopterygii</taxon>
        <taxon>Teleostei</taxon>
        <taxon>Neoteleostei</taxon>
        <taxon>Acanthomorphata</taxon>
        <taxon>Pelagiaria</taxon>
        <taxon>Scombriformes</taxon>
        <taxon>Scombridae</taxon>
        <taxon>Scomber</taxon>
    </lineage>
</organism>
<dbReference type="PANTHER" id="PTHR33050:SF7">
    <property type="entry name" value="RIBONUCLEASE H"/>
    <property type="match status" value="1"/>
</dbReference>
<evidence type="ECO:0000313" key="6">
    <source>
        <dbReference type="Proteomes" id="UP001314229"/>
    </source>
</evidence>
<name>A0AAV1QE52_SCOSC</name>
<feature type="region of interest" description="Disordered" evidence="3">
    <location>
        <begin position="253"/>
        <end position="277"/>
    </location>
</feature>
<dbReference type="InterPro" id="IPR000477">
    <property type="entry name" value="RT_dom"/>
</dbReference>
<reference evidence="5 6" key="1">
    <citation type="submission" date="2024-01" db="EMBL/GenBank/DDBJ databases">
        <authorList>
            <person name="Alioto T."/>
            <person name="Alioto T."/>
            <person name="Gomez Garrido J."/>
        </authorList>
    </citation>
    <scope>NUCLEOTIDE SEQUENCE [LARGE SCALE GENOMIC DNA]</scope>
</reference>
<evidence type="ECO:0000256" key="2">
    <source>
        <dbReference type="ARBA" id="ARBA00012180"/>
    </source>
</evidence>
<evidence type="ECO:0000256" key="3">
    <source>
        <dbReference type="SAM" id="MobiDB-lite"/>
    </source>
</evidence>
<dbReference type="InterPro" id="IPR052055">
    <property type="entry name" value="Hepadnavirus_pol/RT"/>
</dbReference>
<dbReference type="GO" id="GO:0004523">
    <property type="term" value="F:RNA-DNA hybrid ribonuclease activity"/>
    <property type="evidence" value="ECO:0007669"/>
    <property type="project" value="UniProtKB-EC"/>
</dbReference>
<dbReference type="PROSITE" id="PS50878">
    <property type="entry name" value="RT_POL"/>
    <property type="match status" value="1"/>
</dbReference>
<dbReference type="EMBL" id="CAWUFR010000865">
    <property type="protein sequence ID" value="CAK6981670.1"/>
    <property type="molecule type" value="Genomic_DNA"/>
</dbReference>
<dbReference type="Pfam" id="PF00078">
    <property type="entry name" value="RVT_1"/>
    <property type="match status" value="1"/>
</dbReference>